<evidence type="ECO:0000259" key="4">
    <source>
        <dbReference type="PROSITE" id="PS01031"/>
    </source>
</evidence>
<evidence type="ECO:0000256" key="1">
    <source>
        <dbReference type="PROSITE-ProRule" id="PRU00285"/>
    </source>
</evidence>
<proteinExistence type="inferred from homology"/>
<feature type="domain" description="SHSP" evidence="4">
    <location>
        <begin position="186"/>
        <end position="301"/>
    </location>
</feature>
<dbReference type="AlphaFoldDB" id="A0ABD1WSA8"/>
<comment type="caution">
    <text evidence="5">The sequence shown here is derived from an EMBL/GenBank/DDBJ whole genome shotgun (WGS) entry which is preliminary data.</text>
</comment>
<protein>
    <recommendedName>
        <fullName evidence="4">SHSP domain-containing protein</fullName>
    </recommendedName>
</protein>
<dbReference type="PANTHER" id="PTHR46996">
    <property type="entry name" value="OS05G0488500 PROTEIN"/>
    <property type="match status" value="1"/>
</dbReference>
<keyword evidence="3" id="KW-0812">Transmembrane</keyword>
<accession>A0ABD1WSA8</accession>
<evidence type="ECO:0000256" key="3">
    <source>
        <dbReference type="SAM" id="Phobius"/>
    </source>
</evidence>
<reference evidence="6" key="1">
    <citation type="submission" date="2024-07" db="EMBL/GenBank/DDBJ databases">
        <title>Two chromosome-level genome assemblies of Korean endemic species Abeliophyllum distichum and Forsythia ovata (Oleaceae).</title>
        <authorList>
            <person name="Jang H."/>
        </authorList>
    </citation>
    <scope>NUCLEOTIDE SEQUENCE [LARGE SCALE GENOMIC DNA]</scope>
</reference>
<dbReference type="PROSITE" id="PS01031">
    <property type="entry name" value="SHSP"/>
    <property type="match status" value="1"/>
</dbReference>
<dbReference type="Pfam" id="PF00011">
    <property type="entry name" value="HSP20"/>
    <property type="match status" value="1"/>
</dbReference>
<feature type="transmembrane region" description="Helical" evidence="3">
    <location>
        <begin position="110"/>
        <end position="134"/>
    </location>
</feature>
<sequence>MADQSADLDLLQLLWDGYGSGRFAPLPSLAFNEMQINEFHKSKKTSLNQLNIPTCEQSRSVMIDVIILIIVIGAFEFLQYPYFKALVHNTVEIGREVVDVIREEIVRAPVVFGCLGVSILFATIALVAIMVCTYRKFGKPGCRGLQKAAEFDKQLETKECVKRSTFVAKNGLKKGLFQLPRDHRRELKVELKKMAPPNARPEGHVFKADLLGLKKEKVKVEVVEGNILQISGEMSRDKEEKNDTWHCIKRSSGKFLRRFRLPENAEMDQIKASMVNEVLTVTVPKEEVKKPYVKAIAAAGDRLVVP</sequence>
<dbReference type="InterPro" id="IPR002068">
    <property type="entry name" value="A-crystallin/Hsp20_dom"/>
</dbReference>
<feature type="transmembrane region" description="Helical" evidence="3">
    <location>
        <begin position="61"/>
        <end position="82"/>
    </location>
</feature>
<evidence type="ECO:0000313" key="5">
    <source>
        <dbReference type="EMBL" id="KAL2551588.1"/>
    </source>
</evidence>
<dbReference type="Gene3D" id="2.60.40.790">
    <property type="match status" value="1"/>
</dbReference>
<dbReference type="EMBL" id="JBFOLJ010000002">
    <property type="protein sequence ID" value="KAL2551588.1"/>
    <property type="molecule type" value="Genomic_DNA"/>
</dbReference>
<keyword evidence="3" id="KW-0472">Membrane</keyword>
<keyword evidence="3" id="KW-1133">Transmembrane helix</keyword>
<dbReference type="Proteomes" id="UP001604277">
    <property type="component" value="Unassembled WGS sequence"/>
</dbReference>
<comment type="similarity">
    <text evidence="1 2">Belongs to the small heat shock protein (HSP20) family.</text>
</comment>
<organism evidence="5 6">
    <name type="scientific">Forsythia ovata</name>
    <dbReference type="NCBI Taxonomy" id="205694"/>
    <lineage>
        <taxon>Eukaryota</taxon>
        <taxon>Viridiplantae</taxon>
        <taxon>Streptophyta</taxon>
        <taxon>Embryophyta</taxon>
        <taxon>Tracheophyta</taxon>
        <taxon>Spermatophyta</taxon>
        <taxon>Magnoliopsida</taxon>
        <taxon>eudicotyledons</taxon>
        <taxon>Gunneridae</taxon>
        <taxon>Pentapetalae</taxon>
        <taxon>asterids</taxon>
        <taxon>lamiids</taxon>
        <taxon>Lamiales</taxon>
        <taxon>Oleaceae</taxon>
        <taxon>Forsythieae</taxon>
        <taxon>Forsythia</taxon>
    </lineage>
</organism>
<evidence type="ECO:0000313" key="6">
    <source>
        <dbReference type="Proteomes" id="UP001604277"/>
    </source>
</evidence>
<dbReference type="InterPro" id="IPR008978">
    <property type="entry name" value="HSP20-like_chaperone"/>
</dbReference>
<name>A0ABD1WSA8_9LAMI</name>
<dbReference type="SUPFAM" id="SSF49764">
    <property type="entry name" value="HSP20-like chaperones"/>
    <property type="match status" value="1"/>
</dbReference>
<evidence type="ECO:0000256" key="2">
    <source>
        <dbReference type="RuleBase" id="RU003616"/>
    </source>
</evidence>
<keyword evidence="6" id="KW-1185">Reference proteome</keyword>
<gene>
    <name evidence="5" type="ORF">Fot_05207</name>
</gene>
<dbReference type="PANTHER" id="PTHR46996:SF4">
    <property type="entry name" value="RIBOSOMAL PROTEIN L34E SUPERFAMILY PROTEIN"/>
    <property type="match status" value="1"/>
</dbReference>